<evidence type="ECO:0000313" key="1">
    <source>
        <dbReference type="EMBL" id="SDF02499.1"/>
    </source>
</evidence>
<gene>
    <name evidence="1" type="ORF">SAMN04488121_101559</name>
</gene>
<name>A0A1G7HR81_CHIFI</name>
<protein>
    <submittedName>
        <fullName evidence="1">Uncharacterized protein</fullName>
    </submittedName>
</protein>
<dbReference type="Proteomes" id="UP000199045">
    <property type="component" value="Unassembled WGS sequence"/>
</dbReference>
<evidence type="ECO:0000313" key="2">
    <source>
        <dbReference type="Proteomes" id="UP000199045"/>
    </source>
</evidence>
<organism evidence="1 2">
    <name type="scientific">Chitinophaga filiformis</name>
    <name type="common">Myxococcus filiformis</name>
    <name type="synonym">Flexibacter filiformis</name>
    <dbReference type="NCBI Taxonomy" id="104663"/>
    <lineage>
        <taxon>Bacteria</taxon>
        <taxon>Pseudomonadati</taxon>
        <taxon>Bacteroidota</taxon>
        <taxon>Chitinophagia</taxon>
        <taxon>Chitinophagales</taxon>
        <taxon>Chitinophagaceae</taxon>
        <taxon>Chitinophaga</taxon>
    </lineage>
</organism>
<dbReference type="RefSeq" id="WP_143011341.1">
    <property type="nucleotide sequence ID" value="NZ_FNBN01000001.1"/>
</dbReference>
<dbReference type="AlphaFoldDB" id="A0A1G7HR81"/>
<dbReference type="OrthoDB" id="637392at2"/>
<proteinExistence type="predicted"/>
<dbReference type="EMBL" id="FNBN01000001">
    <property type="protein sequence ID" value="SDF02499.1"/>
    <property type="molecule type" value="Genomic_DNA"/>
</dbReference>
<reference evidence="1 2" key="1">
    <citation type="submission" date="2016-10" db="EMBL/GenBank/DDBJ databases">
        <authorList>
            <person name="de Groot N.N."/>
        </authorList>
    </citation>
    <scope>NUCLEOTIDE SEQUENCE [LARGE SCALE GENOMIC DNA]</scope>
    <source>
        <strain evidence="1 2">DSM 527</strain>
    </source>
</reference>
<accession>A0A1G7HR81</accession>
<sequence length="187" mass="21283">MNNTAEPAIDTGIMILSSPPEDIQIIPDTVRIEGHFDADTSRDIGYGVFFGRIDSEKPTEEGVEVTSETQYIVRFRDNKIKPMPVVTGRHIRLVNEGDLDGDGDDDISIFVQSMHACMYTASTWSYIAGRWTRITDYWTIPTACDYLSDEDLENRIVMEDGVLYYYETDITDKDLPLVKKELTLLIK</sequence>